<protein>
    <recommendedName>
        <fullName evidence="4">Ubiquitin-like protease family profile domain-containing protein</fullName>
    </recommendedName>
</protein>
<accession>A0AA38WME9</accession>
<dbReference type="Gene3D" id="3.40.395.10">
    <property type="entry name" value="Adenoviral Proteinase, Chain A"/>
    <property type="match status" value="2"/>
</dbReference>
<organism evidence="2 3">
    <name type="scientific">Centaurea solstitialis</name>
    <name type="common">yellow star-thistle</name>
    <dbReference type="NCBI Taxonomy" id="347529"/>
    <lineage>
        <taxon>Eukaryota</taxon>
        <taxon>Viridiplantae</taxon>
        <taxon>Streptophyta</taxon>
        <taxon>Embryophyta</taxon>
        <taxon>Tracheophyta</taxon>
        <taxon>Spermatophyta</taxon>
        <taxon>Magnoliopsida</taxon>
        <taxon>eudicotyledons</taxon>
        <taxon>Gunneridae</taxon>
        <taxon>Pentapetalae</taxon>
        <taxon>asterids</taxon>
        <taxon>campanulids</taxon>
        <taxon>Asterales</taxon>
        <taxon>Asteraceae</taxon>
        <taxon>Carduoideae</taxon>
        <taxon>Cardueae</taxon>
        <taxon>Centaureinae</taxon>
        <taxon>Centaurea</taxon>
    </lineage>
</organism>
<evidence type="ECO:0000313" key="2">
    <source>
        <dbReference type="EMBL" id="KAJ9566137.1"/>
    </source>
</evidence>
<dbReference type="InterPro" id="IPR038765">
    <property type="entry name" value="Papain-like_cys_pep_sf"/>
</dbReference>
<dbReference type="PANTHER" id="PTHR36812:SF9">
    <property type="entry name" value="MYB-LIKE PROTEIN X ISOFORM X1"/>
    <property type="match status" value="1"/>
</dbReference>
<name>A0AA38WME9_9ASTR</name>
<feature type="region of interest" description="Disordered" evidence="1">
    <location>
        <begin position="546"/>
        <end position="575"/>
    </location>
</feature>
<reference evidence="2" key="1">
    <citation type="submission" date="2023-03" db="EMBL/GenBank/DDBJ databases">
        <title>Chromosome-scale reference genome and RAD-based genetic map of yellow starthistle (Centaurea solstitialis) reveal putative structural variation and QTLs associated with invader traits.</title>
        <authorList>
            <person name="Reatini B."/>
            <person name="Cang F.A."/>
            <person name="Jiang Q."/>
            <person name="Mckibben M.T.W."/>
            <person name="Barker M.S."/>
            <person name="Rieseberg L.H."/>
            <person name="Dlugosch K.M."/>
        </authorList>
    </citation>
    <scope>NUCLEOTIDE SEQUENCE</scope>
    <source>
        <strain evidence="2">CAN-66</strain>
        <tissue evidence="2">Leaf</tissue>
    </source>
</reference>
<dbReference type="Proteomes" id="UP001172457">
    <property type="component" value="Chromosome 1"/>
</dbReference>
<dbReference type="EMBL" id="JARYMX010000001">
    <property type="protein sequence ID" value="KAJ9566137.1"/>
    <property type="molecule type" value="Genomic_DNA"/>
</dbReference>
<feature type="compositionally biased region" description="Basic and acidic residues" evidence="1">
    <location>
        <begin position="961"/>
        <end position="1041"/>
    </location>
</feature>
<sequence length="1355" mass="157677">MAESSDKNMDKVPIALSFGISSGDGASSSRKRKFNISNEGGDVVGDKIFSESEKCEKEILHELSQDLIKLKEGKRDLDLKLVQALNMYPSSKLIKEWKKSYEEACIMYDIPFVVRDSSLMEIRTEIGKEKKNEIEKEKEMEKGKQKEIDNVKTVVEGIPAESHRRKRLYLGSLKNQCLESVQDKGKRIQEVANWIFSFEGNKSDVVFETNDGFQSTRFMMESLIPESEAFYNVIDTWSILLNYEERLKTENSPRRFFCTTEIIPGEIFKENSDQERNNALFWNNFVEFLERNGQIEDLKKFDLVFFPVVSSVHYFLICFNLKEGKTQVIDNSAVDVSFSAKYGNIPIALRKVFVNVLKQLDDERVKKLNRGKPKREKMSWRTLRNKVDCAVFMMIHMETYMGQDVKDWYCGLANEGSTQKSQLLNLRHKYVGRMLLSDLNIKKNLVIEGMGKFAEYPMQKQKEILEYAKTMIYNSVSQKPPLSFEEVVEIIKMSKEIDDSMDDLPLSKSFARGKRRSNVQVSVNEDVKEFSEKDYCTQDVGASVRTYKKRKTKPANGKGKKEEDKQKKSNKKQRVMCEGRTLSIRTSPKNLMIVMRTLRPLQRKWVEEIGLESILHLHVDTIPSKLAFGIVNAFDSEQMLIRTSNGDIEVNNESVSRILGLKNEGLDIKAFETEQSWYSKIESWKEQFDDRSCIRAQEVQMKITESERDDWNFRLNFIILFINSMAESSKMGLVNSTILSHLPRPITFLMLLYVDSTSCEAVPHKRLIPAIREWKTSMLNERQRYELNNGGFGKLKLNNQQAEVFQVNLIIQSEEEILKDIDDDLDYLFEKKKSLECKIIEKMKLFPNNKDLKDRKKKFEQLFKMDEKLILLGDTDKGKGIFVEQQEDNATEDEEEGNVNQKDVVVETSCQNSEMNYDDIATSVISSVVVDINQISKQLPEEEEENENEKMDQGFTEEDEEKRNELQKKNEEEEKRKKEKEQEEIQLHKKQQEEQEHNRSQVEKEIDMKKKKEEENRRKQGKQKENESEKDMEKGNGDEMKKRKMIINFKKGKVDIVEDNEKRIQSVSDVLKSPFKIRIVGINSKPNANDLRFANTVFALQGKKSDILFETKEGDKCSRFMLASMIPGSEVYYNVLDTWCILLNHEERLKSKESPTRRNVSRESTDERRIELFWTNICAFMEKYTAMEELKKIQLNGSFHILDNSAVDIPDSAKYGKLPTIVKKVFIKTLKFIDDGRAKKLSKAKQKREKMVWRTTENKIDCGIFVMRHMETFMGGNVSKWVCGFALEGDAQKNQIENLRYKYVARILQSTLNINIEFVKAEVDTFAKQPIEKQKEVLEAAKKIKDKWLEIAVDI</sequence>
<feature type="region of interest" description="Disordered" evidence="1">
    <location>
        <begin position="937"/>
        <end position="1042"/>
    </location>
</feature>
<evidence type="ECO:0000313" key="3">
    <source>
        <dbReference type="Proteomes" id="UP001172457"/>
    </source>
</evidence>
<dbReference type="SUPFAM" id="SSF54001">
    <property type="entry name" value="Cysteine proteinases"/>
    <property type="match status" value="1"/>
</dbReference>
<proteinExistence type="predicted"/>
<evidence type="ECO:0000256" key="1">
    <source>
        <dbReference type="SAM" id="MobiDB-lite"/>
    </source>
</evidence>
<evidence type="ECO:0008006" key="4">
    <source>
        <dbReference type="Google" id="ProtNLM"/>
    </source>
</evidence>
<keyword evidence="3" id="KW-1185">Reference proteome</keyword>
<comment type="caution">
    <text evidence="2">The sequence shown here is derived from an EMBL/GenBank/DDBJ whole genome shotgun (WGS) entry which is preliminary data.</text>
</comment>
<dbReference type="PANTHER" id="PTHR36812">
    <property type="entry name" value="NEUROFILAMENT TRIPLET M PROTEIN-LIKE PROTEIN"/>
    <property type="match status" value="1"/>
</dbReference>
<gene>
    <name evidence="2" type="ORF">OSB04_002103</name>
</gene>